<dbReference type="GO" id="GO:0000722">
    <property type="term" value="P:telomere maintenance via recombination"/>
    <property type="evidence" value="ECO:0007669"/>
    <property type="project" value="TreeGrafter"/>
</dbReference>
<dbReference type="AlphaFoldDB" id="A0A9K3CV78"/>
<reference evidence="2 3" key="1">
    <citation type="journal article" date="2018" name="PLoS ONE">
        <title>The draft genome of Kipferlia bialata reveals reductive genome evolution in fornicate parasites.</title>
        <authorList>
            <person name="Tanifuji G."/>
            <person name="Takabayashi S."/>
            <person name="Kume K."/>
            <person name="Takagi M."/>
            <person name="Nakayama T."/>
            <person name="Kamikawa R."/>
            <person name="Inagaki Y."/>
            <person name="Hashimoto T."/>
        </authorList>
    </citation>
    <scope>NUCLEOTIDE SEQUENCE [LARGE SCALE GENOMIC DNA]</scope>
    <source>
        <strain evidence="2">NY0173</strain>
    </source>
</reference>
<dbReference type="Proteomes" id="UP000265618">
    <property type="component" value="Unassembled WGS sequence"/>
</dbReference>
<dbReference type="InterPro" id="IPR013632">
    <property type="entry name" value="Rad51_C"/>
</dbReference>
<evidence type="ECO:0000313" key="2">
    <source>
        <dbReference type="EMBL" id="GIQ82735.1"/>
    </source>
</evidence>
<dbReference type="SUPFAM" id="SSF52540">
    <property type="entry name" value="P-loop containing nucleoside triphosphate hydrolases"/>
    <property type="match status" value="1"/>
</dbReference>
<name>A0A9K3CV78_9EUKA</name>
<proteinExistence type="predicted"/>
<dbReference type="GO" id="GO:0090656">
    <property type="term" value="P:t-circle formation"/>
    <property type="evidence" value="ECO:0007669"/>
    <property type="project" value="TreeGrafter"/>
</dbReference>
<organism evidence="2 3">
    <name type="scientific">Kipferlia bialata</name>
    <dbReference type="NCBI Taxonomy" id="797122"/>
    <lineage>
        <taxon>Eukaryota</taxon>
        <taxon>Metamonada</taxon>
        <taxon>Carpediemonas-like organisms</taxon>
        <taxon>Kipferlia</taxon>
    </lineage>
</organism>
<sequence>CVTYWEVFQSTDWTLAARLDCSVRKARKLKSALSELFLRIYELSGEAAACKTQIVCSLLVRAQLPVSRGGLGGSALIVYTEGSFPAERTMQVARGLGTGMDPMANLLVKPAITAEDLHATMVTGLGQVLSSSFNNPAQLPVRLVIIDSLAAPLRTRYDRDEMGERQTIIEDIFSAIRLQMRSHAFVCLITNQVTDLFDPEPEYAARLLEMAADNVFPGVDPHNAPGDPRDKVLSSGRYMTPALGATLSKHYDTRLMAAKGRPVMNTGALTTRSLHLLWDRERDLTPGKVSFVVTESGVVGVEE</sequence>
<feature type="non-terminal residue" evidence="2">
    <location>
        <position position="1"/>
    </location>
</feature>
<dbReference type="InterPro" id="IPR027417">
    <property type="entry name" value="P-loop_NTPase"/>
</dbReference>
<dbReference type="Gene3D" id="3.40.50.300">
    <property type="entry name" value="P-loop containing nucleotide triphosphate hydrolases"/>
    <property type="match status" value="1"/>
</dbReference>
<dbReference type="Pfam" id="PF08423">
    <property type="entry name" value="Rad51"/>
    <property type="match status" value="1"/>
</dbReference>
<protein>
    <recommendedName>
        <fullName evidence="1">Rad51-like C-terminal domain-containing protein</fullName>
    </recommendedName>
</protein>
<dbReference type="PANTHER" id="PTHR46487:SF1">
    <property type="entry name" value="DNA REPAIR PROTEIN XRCC3"/>
    <property type="match status" value="1"/>
</dbReference>
<dbReference type="GO" id="GO:0000400">
    <property type="term" value="F:four-way junction DNA binding"/>
    <property type="evidence" value="ECO:0007669"/>
    <property type="project" value="TreeGrafter"/>
</dbReference>
<feature type="domain" description="Rad51-like C-terminal" evidence="1">
    <location>
        <begin position="40"/>
        <end position="195"/>
    </location>
</feature>
<evidence type="ECO:0000259" key="1">
    <source>
        <dbReference type="Pfam" id="PF08423"/>
    </source>
</evidence>
<evidence type="ECO:0000313" key="3">
    <source>
        <dbReference type="Proteomes" id="UP000265618"/>
    </source>
</evidence>
<accession>A0A9K3CV78</accession>
<keyword evidence="3" id="KW-1185">Reference proteome</keyword>
<dbReference type="OrthoDB" id="1861185at2759"/>
<dbReference type="PANTHER" id="PTHR46487">
    <property type="entry name" value="DNA REPAIR PROTEIN XRCC3"/>
    <property type="match status" value="1"/>
</dbReference>
<dbReference type="GO" id="GO:0071140">
    <property type="term" value="P:resolution of mitotic recombination intermediates"/>
    <property type="evidence" value="ECO:0007669"/>
    <property type="project" value="TreeGrafter"/>
</dbReference>
<dbReference type="GO" id="GO:0045003">
    <property type="term" value="P:double-strand break repair via synthesis-dependent strand annealing"/>
    <property type="evidence" value="ECO:0007669"/>
    <property type="project" value="TreeGrafter"/>
</dbReference>
<dbReference type="GO" id="GO:0005657">
    <property type="term" value="C:replication fork"/>
    <property type="evidence" value="ECO:0007669"/>
    <property type="project" value="TreeGrafter"/>
</dbReference>
<comment type="caution">
    <text evidence="2">The sequence shown here is derived from an EMBL/GenBank/DDBJ whole genome shotgun (WGS) entry which is preliminary data.</text>
</comment>
<dbReference type="EMBL" id="BDIP01000796">
    <property type="protein sequence ID" value="GIQ82735.1"/>
    <property type="molecule type" value="Genomic_DNA"/>
</dbReference>
<gene>
    <name evidence="2" type="ORF">KIPB_003926</name>
</gene>
<dbReference type="GO" id="GO:0033065">
    <property type="term" value="C:Rad51C-XRCC3 complex"/>
    <property type="evidence" value="ECO:0007669"/>
    <property type="project" value="TreeGrafter"/>
</dbReference>